<feature type="compositionally biased region" description="Basic residues" evidence="1">
    <location>
        <begin position="195"/>
        <end position="217"/>
    </location>
</feature>
<keyword evidence="2" id="KW-0067">ATP-binding</keyword>
<dbReference type="AlphaFoldDB" id="A0A6J4J8Q9"/>
<reference evidence="2" key="1">
    <citation type="submission" date="2020-02" db="EMBL/GenBank/DDBJ databases">
        <authorList>
            <person name="Meier V. D."/>
        </authorList>
    </citation>
    <scope>NUCLEOTIDE SEQUENCE</scope>
    <source>
        <strain evidence="2">AVDCRST_MAG04</strain>
    </source>
</reference>
<accession>A0A6J4J8Q9</accession>
<proteinExistence type="predicted"/>
<dbReference type="GO" id="GO:0005524">
    <property type="term" value="F:ATP binding"/>
    <property type="evidence" value="ECO:0007669"/>
    <property type="project" value="UniProtKB-KW"/>
</dbReference>
<gene>
    <name evidence="2" type="ORF">AVDCRST_MAG04-3264</name>
</gene>
<protein>
    <submittedName>
        <fullName evidence="2">ABC transporter, ATP-binding protein (Cluster 5, nickel/peptides/opines)</fullName>
    </submittedName>
</protein>
<sequence length="324" mass="34573">ARRPGAEGRVRRSHRGGPRRLAPRQQGRDPLPGGRVRLRQVRDRPRRDEPAGARRQAGRGGLVLRRPGSAAPVGQPHVAAPRRPDGDDLPGADDQPEPRLHRGLADDRGAAPPPRHAAGPGGGPGGRAAGLGRHHRAGDAARPVPAPALRRVAPAGDDRHGADVRPGAAGGGRADHRARRHGAGANPAAAGHAATRPRPRHPAHHARPRRRRARRRPGLRDVRRGGRGERADRRAVRRPAPPLHARAAALRPRPGQDAPRRAAGQHPRRRAPHPARLPGLRLPRPLRARRPELRGRRAAPPGGAGARVPLHPPGRLDPARGRGV</sequence>
<feature type="compositionally biased region" description="Low complexity" evidence="1">
    <location>
        <begin position="243"/>
        <end position="265"/>
    </location>
</feature>
<keyword evidence="2" id="KW-0547">Nucleotide-binding</keyword>
<feature type="compositionally biased region" description="Basic and acidic residues" evidence="1">
    <location>
        <begin position="96"/>
        <end position="109"/>
    </location>
</feature>
<feature type="compositionally biased region" description="Basic and acidic residues" evidence="1">
    <location>
        <begin position="1"/>
        <end position="10"/>
    </location>
</feature>
<evidence type="ECO:0000313" key="2">
    <source>
        <dbReference type="EMBL" id="CAA9273816.1"/>
    </source>
</evidence>
<feature type="non-terminal residue" evidence="2">
    <location>
        <position position="1"/>
    </location>
</feature>
<dbReference type="EMBL" id="CADCTL010000240">
    <property type="protein sequence ID" value="CAA9273816.1"/>
    <property type="molecule type" value="Genomic_DNA"/>
</dbReference>
<feature type="compositionally biased region" description="Basic and acidic residues" evidence="1">
    <location>
        <begin position="40"/>
        <end position="52"/>
    </location>
</feature>
<feature type="compositionally biased region" description="Low complexity" evidence="1">
    <location>
        <begin position="183"/>
        <end position="194"/>
    </location>
</feature>
<feature type="compositionally biased region" description="Gly residues" evidence="1">
    <location>
        <begin position="119"/>
        <end position="129"/>
    </location>
</feature>
<feature type="region of interest" description="Disordered" evidence="1">
    <location>
        <begin position="1"/>
        <end position="324"/>
    </location>
</feature>
<evidence type="ECO:0000256" key="1">
    <source>
        <dbReference type="SAM" id="MobiDB-lite"/>
    </source>
</evidence>
<feature type="compositionally biased region" description="Low complexity" evidence="1">
    <location>
        <begin position="274"/>
        <end position="285"/>
    </location>
</feature>
<name>A0A6J4J8Q9_9PROT</name>
<feature type="non-terminal residue" evidence="2">
    <location>
        <position position="324"/>
    </location>
</feature>
<feature type="compositionally biased region" description="Basic residues" evidence="1">
    <location>
        <begin position="11"/>
        <end position="22"/>
    </location>
</feature>
<organism evidence="2">
    <name type="scientific">uncultured Acetobacteraceae bacterium</name>
    <dbReference type="NCBI Taxonomy" id="169975"/>
    <lineage>
        <taxon>Bacteria</taxon>
        <taxon>Pseudomonadati</taxon>
        <taxon>Pseudomonadota</taxon>
        <taxon>Alphaproteobacteria</taxon>
        <taxon>Acetobacterales</taxon>
        <taxon>Acetobacteraceae</taxon>
        <taxon>environmental samples</taxon>
    </lineage>
</organism>
<feature type="compositionally biased region" description="Low complexity" evidence="1">
    <location>
        <begin position="140"/>
        <end position="155"/>
    </location>
</feature>
<feature type="compositionally biased region" description="Basic and acidic residues" evidence="1">
    <location>
        <begin position="218"/>
        <end position="234"/>
    </location>
</feature>